<organism evidence="1 2">
    <name type="scientific">Helianthus annuus</name>
    <name type="common">Common sunflower</name>
    <dbReference type="NCBI Taxonomy" id="4232"/>
    <lineage>
        <taxon>Eukaryota</taxon>
        <taxon>Viridiplantae</taxon>
        <taxon>Streptophyta</taxon>
        <taxon>Embryophyta</taxon>
        <taxon>Tracheophyta</taxon>
        <taxon>Spermatophyta</taxon>
        <taxon>Magnoliopsida</taxon>
        <taxon>eudicotyledons</taxon>
        <taxon>Gunneridae</taxon>
        <taxon>Pentapetalae</taxon>
        <taxon>asterids</taxon>
        <taxon>campanulids</taxon>
        <taxon>Asterales</taxon>
        <taxon>Asteraceae</taxon>
        <taxon>Asteroideae</taxon>
        <taxon>Heliantheae alliance</taxon>
        <taxon>Heliantheae</taxon>
        <taxon>Helianthus</taxon>
    </lineage>
</organism>
<name>A0A9K3JFN6_HELAN</name>
<keyword evidence="2" id="KW-1185">Reference proteome</keyword>
<evidence type="ECO:0000313" key="2">
    <source>
        <dbReference type="Proteomes" id="UP000215914"/>
    </source>
</evidence>
<dbReference type="Proteomes" id="UP000215914">
    <property type="component" value="Unassembled WGS sequence"/>
</dbReference>
<reference evidence="1" key="2">
    <citation type="submission" date="2020-06" db="EMBL/GenBank/DDBJ databases">
        <title>Helianthus annuus Genome sequencing and assembly Release 2.</title>
        <authorList>
            <person name="Gouzy J."/>
            <person name="Langlade N."/>
            <person name="Munos S."/>
        </authorList>
    </citation>
    <scope>NUCLEOTIDE SEQUENCE</scope>
    <source>
        <tissue evidence="1">Leaves</tissue>
    </source>
</reference>
<comment type="caution">
    <text evidence="1">The sequence shown here is derived from an EMBL/GenBank/DDBJ whole genome shotgun (WGS) entry which is preliminary data.</text>
</comment>
<sequence length="69" mass="7694">MCHLMIKYASDLSLNFTRVPLNVPCTNMNLIVGSISNTIHVINEHAYACYILSIVFSVLLECVPYETCG</sequence>
<proteinExistence type="predicted"/>
<dbReference type="EMBL" id="MNCJ02000318">
    <property type="protein sequence ID" value="KAF5814082.1"/>
    <property type="molecule type" value="Genomic_DNA"/>
</dbReference>
<accession>A0A9K3JFN6</accession>
<gene>
    <name evidence="1" type="ORF">HanXRQr2_Chr03g0106511</name>
</gene>
<reference evidence="1" key="1">
    <citation type="journal article" date="2017" name="Nature">
        <title>The sunflower genome provides insights into oil metabolism, flowering and Asterid evolution.</title>
        <authorList>
            <person name="Badouin H."/>
            <person name="Gouzy J."/>
            <person name="Grassa C.J."/>
            <person name="Murat F."/>
            <person name="Staton S.E."/>
            <person name="Cottret L."/>
            <person name="Lelandais-Briere C."/>
            <person name="Owens G.L."/>
            <person name="Carrere S."/>
            <person name="Mayjonade B."/>
            <person name="Legrand L."/>
            <person name="Gill N."/>
            <person name="Kane N.C."/>
            <person name="Bowers J.E."/>
            <person name="Hubner S."/>
            <person name="Bellec A."/>
            <person name="Berard A."/>
            <person name="Berges H."/>
            <person name="Blanchet N."/>
            <person name="Boniface M.C."/>
            <person name="Brunel D."/>
            <person name="Catrice O."/>
            <person name="Chaidir N."/>
            <person name="Claudel C."/>
            <person name="Donnadieu C."/>
            <person name="Faraut T."/>
            <person name="Fievet G."/>
            <person name="Helmstetter N."/>
            <person name="King M."/>
            <person name="Knapp S.J."/>
            <person name="Lai Z."/>
            <person name="Le Paslier M.C."/>
            <person name="Lippi Y."/>
            <person name="Lorenzon L."/>
            <person name="Mandel J.R."/>
            <person name="Marage G."/>
            <person name="Marchand G."/>
            <person name="Marquand E."/>
            <person name="Bret-Mestries E."/>
            <person name="Morien E."/>
            <person name="Nambeesan S."/>
            <person name="Nguyen T."/>
            <person name="Pegot-Espagnet P."/>
            <person name="Pouilly N."/>
            <person name="Raftis F."/>
            <person name="Sallet E."/>
            <person name="Schiex T."/>
            <person name="Thomas J."/>
            <person name="Vandecasteele C."/>
            <person name="Vares D."/>
            <person name="Vear F."/>
            <person name="Vautrin S."/>
            <person name="Crespi M."/>
            <person name="Mangin B."/>
            <person name="Burke J.M."/>
            <person name="Salse J."/>
            <person name="Munos S."/>
            <person name="Vincourt P."/>
            <person name="Rieseberg L.H."/>
            <person name="Langlade N.B."/>
        </authorList>
    </citation>
    <scope>NUCLEOTIDE SEQUENCE</scope>
    <source>
        <tissue evidence="1">Leaves</tissue>
    </source>
</reference>
<evidence type="ECO:0000313" key="1">
    <source>
        <dbReference type="EMBL" id="KAF5814082.1"/>
    </source>
</evidence>
<dbReference type="AlphaFoldDB" id="A0A9K3JFN6"/>
<protein>
    <submittedName>
        <fullName evidence="1">Uncharacterized protein</fullName>
    </submittedName>
</protein>
<dbReference type="Gramene" id="mRNA:HanXRQr2_Chr03g0106511">
    <property type="protein sequence ID" value="CDS:HanXRQr2_Chr03g0106511.1"/>
    <property type="gene ID" value="HanXRQr2_Chr03g0106511"/>
</dbReference>